<dbReference type="EMBL" id="NXIG01000052">
    <property type="protein sequence ID" value="RXI27688.1"/>
    <property type="molecule type" value="Genomic_DNA"/>
</dbReference>
<name>A0AA94JT13_9BACT</name>
<comment type="caution">
    <text evidence="2">The sequence shown here is derived from an EMBL/GenBank/DDBJ whole genome shotgun (WGS) entry which is preliminary data.</text>
</comment>
<dbReference type="GO" id="GO:0004386">
    <property type="term" value="F:helicase activity"/>
    <property type="evidence" value="ECO:0007669"/>
    <property type="project" value="UniProtKB-KW"/>
</dbReference>
<reference evidence="2 3" key="1">
    <citation type="submission" date="2017-09" db="EMBL/GenBank/DDBJ databases">
        <title>Genomics of the genus Arcobacter.</title>
        <authorList>
            <person name="Perez-Cataluna A."/>
            <person name="Figueras M.J."/>
            <person name="Salas-Masso N."/>
        </authorList>
    </citation>
    <scope>NUCLEOTIDE SEQUENCE [LARGE SCALE GENOMIC DNA]</scope>
    <source>
        <strain evidence="2 3">CECT 7837</strain>
    </source>
</reference>
<feature type="non-terminal residue" evidence="2">
    <location>
        <position position="1"/>
    </location>
</feature>
<keyword evidence="2" id="KW-0067">ATP-binding</keyword>
<proteinExistence type="predicted"/>
<dbReference type="AlphaFoldDB" id="A0AA94JT13"/>
<protein>
    <submittedName>
        <fullName evidence="2">Helicase DnaB</fullName>
    </submittedName>
</protein>
<keyword evidence="2" id="KW-0347">Helicase</keyword>
<keyword evidence="2" id="KW-0378">Hydrolase</keyword>
<gene>
    <name evidence="2" type="ORF">CP962_14230</name>
</gene>
<accession>A0AA94JT13</accession>
<feature type="region of interest" description="Disordered" evidence="1">
    <location>
        <begin position="42"/>
        <end position="91"/>
    </location>
</feature>
<evidence type="ECO:0000256" key="1">
    <source>
        <dbReference type="SAM" id="MobiDB-lite"/>
    </source>
</evidence>
<evidence type="ECO:0000313" key="2">
    <source>
        <dbReference type="EMBL" id="RXI27688.1"/>
    </source>
</evidence>
<sequence>LKEDMKLPKSYIFEIASNWKKIGISNAKQAYEYALQVNQPKNYETHSNDKRQNNRGRQNQFLSKEKTPKWLQNRDNQEDNKDINDDTLEEDRQAFLEKLNQKWKEEDN</sequence>
<evidence type="ECO:0000313" key="3">
    <source>
        <dbReference type="Proteomes" id="UP000290588"/>
    </source>
</evidence>
<feature type="compositionally biased region" description="Basic and acidic residues" evidence="1">
    <location>
        <begin position="43"/>
        <end position="52"/>
    </location>
</feature>
<keyword evidence="2" id="KW-0547">Nucleotide-binding</keyword>
<feature type="compositionally biased region" description="Basic and acidic residues" evidence="1">
    <location>
        <begin position="75"/>
        <end position="91"/>
    </location>
</feature>
<dbReference type="Proteomes" id="UP000290588">
    <property type="component" value="Unassembled WGS sequence"/>
</dbReference>
<organism evidence="2 3">
    <name type="scientific">Arcobacter ellisii</name>
    <dbReference type="NCBI Taxonomy" id="913109"/>
    <lineage>
        <taxon>Bacteria</taxon>
        <taxon>Pseudomonadati</taxon>
        <taxon>Campylobacterota</taxon>
        <taxon>Epsilonproteobacteria</taxon>
        <taxon>Campylobacterales</taxon>
        <taxon>Arcobacteraceae</taxon>
        <taxon>Arcobacter</taxon>
    </lineage>
</organism>